<name>A0AAU9K2Y2_9CILI</name>
<dbReference type="Proteomes" id="UP001162131">
    <property type="component" value="Unassembled WGS sequence"/>
</dbReference>
<evidence type="ECO:0000256" key="6">
    <source>
        <dbReference type="ARBA" id="ARBA00023004"/>
    </source>
</evidence>
<dbReference type="PANTHER" id="PTHR46030:SF1">
    <property type="entry name" value="ALPHA-KETOGLUTARATE-DEPENDENT DIOXYGENASE ALKB HOMOLOG 6"/>
    <property type="match status" value="1"/>
</dbReference>
<dbReference type="Gene3D" id="2.60.120.590">
    <property type="entry name" value="Alpha-ketoglutarate-dependent dioxygenase AlkB-like"/>
    <property type="match status" value="1"/>
</dbReference>
<keyword evidence="4" id="KW-0223">Dioxygenase</keyword>
<comment type="subcellular location">
    <subcellularLocation>
        <location evidence="1">Nucleus</location>
    </subcellularLocation>
</comment>
<comment type="similarity">
    <text evidence="2">Belongs to the alkB family.</text>
</comment>
<evidence type="ECO:0000256" key="5">
    <source>
        <dbReference type="ARBA" id="ARBA00023002"/>
    </source>
</evidence>
<evidence type="ECO:0000313" key="9">
    <source>
        <dbReference type="EMBL" id="CAG9331313.1"/>
    </source>
</evidence>
<keyword evidence="10" id="KW-1185">Reference proteome</keyword>
<evidence type="ECO:0000259" key="8">
    <source>
        <dbReference type="PROSITE" id="PS51471"/>
    </source>
</evidence>
<keyword evidence="3" id="KW-0479">Metal-binding</keyword>
<keyword evidence="6" id="KW-0408">Iron</keyword>
<dbReference type="InterPro" id="IPR005123">
    <property type="entry name" value="Oxoglu/Fe-dep_dioxygenase_dom"/>
</dbReference>
<dbReference type="PANTHER" id="PTHR46030">
    <property type="entry name" value="ALPHA-KETOGLUTARATE-DEPENDENT DIOXYGENASE ALKB HOMOLOG 6"/>
    <property type="match status" value="1"/>
</dbReference>
<reference evidence="9" key="1">
    <citation type="submission" date="2021-09" db="EMBL/GenBank/DDBJ databases">
        <authorList>
            <consortium name="AG Swart"/>
            <person name="Singh M."/>
            <person name="Singh A."/>
            <person name="Seah K."/>
            <person name="Emmerich C."/>
        </authorList>
    </citation>
    <scope>NUCLEOTIDE SEQUENCE</scope>
    <source>
        <strain evidence="9">ATCC30299</strain>
    </source>
</reference>
<dbReference type="AlphaFoldDB" id="A0AAU9K2Y2"/>
<dbReference type="PROSITE" id="PS51471">
    <property type="entry name" value="FE2OG_OXY"/>
    <property type="match status" value="1"/>
</dbReference>
<dbReference type="SUPFAM" id="SSF51197">
    <property type="entry name" value="Clavaminate synthase-like"/>
    <property type="match status" value="1"/>
</dbReference>
<dbReference type="EMBL" id="CAJZBQ010000053">
    <property type="protein sequence ID" value="CAG9331313.1"/>
    <property type="molecule type" value="Genomic_DNA"/>
</dbReference>
<dbReference type="GO" id="GO:0051213">
    <property type="term" value="F:dioxygenase activity"/>
    <property type="evidence" value="ECO:0007669"/>
    <property type="project" value="UniProtKB-KW"/>
</dbReference>
<feature type="domain" description="Fe2OG dioxygenase" evidence="8">
    <location>
        <begin position="119"/>
        <end position="266"/>
    </location>
</feature>
<evidence type="ECO:0000313" key="10">
    <source>
        <dbReference type="Proteomes" id="UP001162131"/>
    </source>
</evidence>
<dbReference type="GO" id="GO:0046872">
    <property type="term" value="F:metal ion binding"/>
    <property type="evidence" value="ECO:0007669"/>
    <property type="project" value="UniProtKB-KW"/>
</dbReference>
<dbReference type="Pfam" id="PF13532">
    <property type="entry name" value="2OG-FeII_Oxy_2"/>
    <property type="match status" value="1"/>
</dbReference>
<dbReference type="InterPro" id="IPR037151">
    <property type="entry name" value="AlkB-like_sf"/>
</dbReference>
<evidence type="ECO:0000256" key="1">
    <source>
        <dbReference type="ARBA" id="ARBA00004123"/>
    </source>
</evidence>
<comment type="caution">
    <text evidence="9">The sequence shown here is derived from an EMBL/GenBank/DDBJ whole genome shotgun (WGS) entry which is preliminary data.</text>
</comment>
<evidence type="ECO:0000256" key="2">
    <source>
        <dbReference type="ARBA" id="ARBA00007879"/>
    </source>
</evidence>
<keyword evidence="5" id="KW-0560">Oxidoreductase</keyword>
<protein>
    <recommendedName>
        <fullName evidence="8">Fe2OG dioxygenase domain-containing protein</fullName>
    </recommendedName>
</protein>
<evidence type="ECO:0000256" key="3">
    <source>
        <dbReference type="ARBA" id="ARBA00022723"/>
    </source>
</evidence>
<accession>A0AAU9K2Y2</accession>
<evidence type="ECO:0000256" key="7">
    <source>
        <dbReference type="ARBA" id="ARBA00023242"/>
    </source>
</evidence>
<dbReference type="InterPro" id="IPR027450">
    <property type="entry name" value="AlkB-like"/>
</dbReference>
<keyword evidence="7" id="KW-0539">Nucleus</keyword>
<sequence length="271" mass="31182">MKLSLKDIKAKLNAPRKIIKPAPEKFDNFVVGEINLEPYRVTDEVWLIPDYISEELEEKILNNGVYHQPESKWVRLRTRSLQLWGGDVTEDGLQNQEPLPKFLDIFAQRLFDERIFPYKPNHALINEYQPGQGIMPHTDGPAYYPLVATLCLGSVAVSQFWNMEPRSPAFSIILPQRSLLLWTGNPYYNMLHSIEDVPSDYIFTDSCGVFYTQTSAGELSRVLNYTGPTVPIDELIKECPICKEDLKVVNSLYRETRISITIRYVPLANRE</sequence>
<dbReference type="GO" id="GO:0005634">
    <property type="term" value="C:nucleus"/>
    <property type="evidence" value="ECO:0007669"/>
    <property type="project" value="UniProtKB-SubCell"/>
</dbReference>
<evidence type="ECO:0000256" key="4">
    <source>
        <dbReference type="ARBA" id="ARBA00022964"/>
    </source>
</evidence>
<dbReference type="InterPro" id="IPR032862">
    <property type="entry name" value="ALKBH6"/>
</dbReference>
<organism evidence="9 10">
    <name type="scientific">Blepharisma stoltei</name>
    <dbReference type="NCBI Taxonomy" id="1481888"/>
    <lineage>
        <taxon>Eukaryota</taxon>
        <taxon>Sar</taxon>
        <taxon>Alveolata</taxon>
        <taxon>Ciliophora</taxon>
        <taxon>Postciliodesmatophora</taxon>
        <taxon>Heterotrichea</taxon>
        <taxon>Heterotrichida</taxon>
        <taxon>Blepharismidae</taxon>
        <taxon>Blepharisma</taxon>
    </lineage>
</organism>
<gene>
    <name evidence="9" type="ORF">BSTOLATCC_MIC53388</name>
</gene>
<proteinExistence type="inferred from homology"/>